<gene>
    <name evidence="1" type="ORF">K488DRAFT_86758</name>
</gene>
<name>A0ACB8QIH7_9AGAM</name>
<proteinExistence type="predicted"/>
<sequence>MSGKDPPRGPRALLNSLAGSEGQQRQLPPSSLSTLSTPQLNGSSRLGAPPPTGPRSLLINSGGGRGPAPKPAPVNGQVGALVNGQARAPIPTGPKTVVRPAARQVEIKWTASVCRCFSAVVDVVADPH</sequence>
<evidence type="ECO:0000313" key="2">
    <source>
        <dbReference type="Proteomes" id="UP000814128"/>
    </source>
</evidence>
<accession>A0ACB8QIH7</accession>
<protein>
    <submittedName>
        <fullName evidence="1">Uncharacterized protein</fullName>
    </submittedName>
</protein>
<evidence type="ECO:0000313" key="1">
    <source>
        <dbReference type="EMBL" id="KAI0031529.1"/>
    </source>
</evidence>
<organism evidence="1 2">
    <name type="scientific">Vararia minispora EC-137</name>
    <dbReference type="NCBI Taxonomy" id="1314806"/>
    <lineage>
        <taxon>Eukaryota</taxon>
        <taxon>Fungi</taxon>
        <taxon>Dikarya</taxon>
        <taxon>Basidiomycota</taxon>
        <taxon>Agaricomycotina</taxon>
        <taxon>Agaricomycetes</taxon>
        <taxon>Russulales</taxon>
        <taxon>Lachnocladiaceae</taxon>
        <taxon>Vararia</taxon>
    </lineage>
</organism>
<reference evidence="1" key="1">
    <citation type="submission" date="2021-02" db="EMBL/GenBank/DDBJ databases">
        <authorList>
            <consortium name="DOE Joint Genome Institute"/>
            <person name="Ahrendt S."/>
            <person name="Looney B.P."/>
            <person name="Miyauchi S."/>
            <person name="Morin E."/>
            <person name="Drula E."/>
            <person name="Courty P.E."/>
            <person name="Chicoki N."/>
            <person name="Fauchery L."/>
            <person name="Kohler A."/>
            <person name="Kuo A."/>
            <person name="Labutti K."/>
            <person name="Pangilinan J."/>
            <person name="Lipzen A."/>
            <person name="Riley R."/>
            <person name="Andreopoulos W."/>
            <person name="He G."/>
            <person name="Johnson J."/>
            <person name="Barry K.W."/>
            <person name="Grigoriev I.V."/>
            <person name="Nagy L."/>
            <person name="Hibbett D."/>
            <person name="Henrissat B."/>
            <person name="Matheny P.B."/>
            <person name="Labbe J."/>
            <person name="Martin F."/>
        </authorList>
    </citation>
    <scope>NUCLEOTIDE SEQUENCE</scope>
    <source>
        <strain evidence="1">EC-137</strain>
    </source>
</reference>
<reference evidence="1" key="2">
    <citation type="journal article" date="2022" name="New Phytol.">
        <title>Evolutionary transition to the ectomycorrhizal habit in the genomes of a hyperdiverse lineage of mushroom-forming fungi.</title>
        <authorList>
            <person name="Looney B."/>
            <person name="Miyauchi S."/>
            <person name="Morin E."/>
            <person name="Drula E."/>
            <person name="Courty P.E."/>
            <person name="Kohler A."/>
            <person name="Kuo A."/>
            <person name="LaButti K."/>
            <person name="Pangilinan J."/>
            <person name="Lipzen A."/>
            <person name="Riley R."/>
            <person name="Andreopoulos W."/>
            <person name="He G."/>
            <person name="Johnson J."/>
            <person name="Nolan M."/>
            <person name="Tritt A."/>
            <person name="Barry K.W."/>
            <person name="Grigoriev I.V."/>
            <person name="Nagy L.G."/>
            <person name="Hibbett D."/>
            <person name="Henrissat B."/>
            <person name="Matheny P.B."/>
            <person name="Labbe J."/>
            <person name="Martin F.M."/>
        </authorList>
    </citation>
    <scope>NUCLEOTIDE SEQUENCE</scope>
    <source>
        <strain evidence="1">EC-137</strain>
    </source>
</reference>
<dbReference type="EMBL" id="MU273577">
    <property type="protein sequence ID" value="KAI0031529.1"/>
    <property type="molecule type" value="Genomic_DNA"/>
</dbReference>
<keyword evidence="2" id="KW-1185">Reference proteome</keyword>
<dbReference type="Proteomes" id="UP000814128">
    <property type="component" value="Unassembled WGS sequence"/>
</dbReference>
<comment type="caution">
    <text evidence="1">The sequence shown here is derived from an EMBL/GenBank/DDBJ whole genome shotgun (WGS) entry which is preliminary data.</text>
</comment>